<accession>A0A0E9XUW5</accession>
<protein>
    <submittedName>
        <fullName evidence="1">Uncharacterized protein</fullName>
    </submittedName>
</protein>
<evidence type="ECO:0000313" key="1">
    <source>
        <dbReference type="EMBL" id="JAI05479.1"/>
    </source>
</evidence>
<organism evidence="1">
    <name type="scientific">Anguilla anguilla</name>
    <name type="common">European freshwater eel</name>
    <name type="synonym">Muraena anguilla</name>
    <dbReference type="NCBI Taxonomy" id="7936"/>
    <lineage>
        <taxon>Eukaryota</taxon>
        <taxon>Metazoa</taxon>
        <taxon>Chordata</taxon>
        <taxon>Craniata</taxon>
        <taxon>Vertebrata</taxon>
        <taxon>Euteleostomi</taxon>
        <taxon>Actinopterygii</taxon>
        <taxon>Neopterygii</taxon>
        <taxon>Teleostei</taxon>
        <taxon>Anguilliformes</taxon>
        <taxon>Anguillidae</taxon>
        <taxon>Anguilla</taxon>
    </lineage>
</organism>
<proteinExistence type="predicted"/>
<reference evidence="1" key="1">
    <citation type="submission" date="2014-11" db="EMBL/GenBank/DDBJ databases">
        <authorList>
            <person name="Amaro Gonzalez C."/>
        </authorList>
    </citation>
    <scope>NUCLEOTIDE SEQUENCE</scope>
</reference>
<name>A0A0E9XUW5_ANGAN</name>
<reference evidence="1" key="2">
    <citation type="journal article" date="2015" name="Fish Shellfish Immunol.">
        <title>Early steps in the European eel (Anguilla anguilla)-Vibrio vulnificus interaction in the gills: Role of the RtxA13 toxin.</title>
        <authorList>
            <person name="Callol A."/>
            <person name="Pajuelo D."/>
            <person name="Ebbesson L."/>
            <person name="Teles M."/>
            <person name="MacKenzie S."/>
            <person name="Amaro C."/>
        </authorList>
    </citation>
    <scope>NUCLEOTIDE SEQUENCE</scope>
</reference>
<sequence length="53" mass="5866">MVKTENRIKKDKKFVSSSLASGLLNSVRRVTRSQIPLERHGTLPVAQTLSTSV</sequence>
<dbReference type="EMBL" id="GBXM01003099">
    <property type="protein sequence ID" value="JAI05479.1"/>
    <property type="molecule type" value="Transcribed_RNA"/>
</dbReference>
<dbReference type="AlphaFoldDB" id="A0A0E9XUW5"/>